<name>A0A1Y3M920_9BACI</name>
<organism evidence="3 4">
    <name type="scientific">Bacillus pseudomycoides</name>
    <dbReference type="NCBI Taxonomy" id="64104"/>
    <lineage>
        <taxon>Bacteria</taxon>
        <taxon>Bacillati</taxon>
        <taxon>Bacillota</taxon>
        <taxon>Bacilli</taxon>
        <taxon>Bacillales</taxon>
        <taxon>Bacillaceae</taxon>
        <taxon>Bacillus</taxon>
        <taxon>Bacillus cereus group</taxon>
    </lineage>
</organism>
<reference evidence="3 4" key="1">
    <citation type="submission" date="2017-02" db="EMBL/GenBank/DDBJ databases">
        <title>Bacillus pseudomycoides isolate FSL K6-0042.</title>
        <authorList>
            <person name="Kovac J."/>
        </authorList>
    </citation>
    <scope>NUCLEOTIDE SEQUENCE [LARGE SCALE GENOMIC DNA]</scope>
    <source>
        <strain evidence="3 4">FSL K6-0042</strain>
    </source>
</reference>
<evidence type="ECO:0000313" key="4">
    <source>
        <dbReference type="Proteomes" id="UP000195321"/>
    </source>
</evidence>
<gene>
    <name evidence="3" type="ORF">BW425_21215</name>
</gene>
<dbReference type="Proteomes" id="UP000195321">
    <property type="component" value="Unassembled WGS sequence"/>
</dbReference>
<feature type="region of interest" description="Disordered" evidence="1">
    <location>
        <begin position="141"/>
        <end position="161"/>
    </location>
</feature>
<dbReference type="InterPro" id="IPR046208">
    <property type="entry name" value="DUF6241"/>
</dbReference>
<keyword evidence="2" id="KW-0812">Transmembrane</keyword>
<evidence type="ECO:0000256" key="1">
    <source>
        <dbReference type="SAM" id="MobiDB-lite"/>
    </source>
</evidence>
<keyword evidence="2" id="KW-1133">Transmembrane helix</keyword>
<feature type="transmembrane region" description="Helical" evidence="2">
    <location>
        <begin position="7"/>
        <end position="26"/>
    </location>
</feature>
<protein>
    <recommendedName>
        <fullName evidence="5">PRK06770 family protein</fullName>
    </recommendedName>
</protein>
<comment type="caution">
    <text evidence="3">The sequence shown here is derived from an EMBL/GenBank/DDBJ whole genome shotgun (WGS) entry which is preliminary data.</text>
</comment>
<dbReference type="RefSeq" id="WP_088094401.1">
    <property type="nucleotide sequence ID" value="NZ_JBALMA010000075.1"/>
</dbReference>
<accession>A0A1Y3M920</accession>
<dbReference type="Pfam" id="PF19754">
    <property type="entry name" value="DUF6241"/>
    <property type="match status" value="1"/>
</dbReference>
<evidence type="ECO:0000256" key="2">
    <source>
        <dbReference type="SAM" id="Phobius"/>
    </source>
</evidence>
<evidence type="ECO:0000313" key="3">
    <source>
        <dbReference type="EMBL" id="OUM46919.1"/>
    </source>
</evidence>
<proteinExistence type="predicted"/>
<dbReference type="AlphaFoldDB" id="A0A1Y3M920"/>
<evidence type="ECO:0008006" key="5">
    <source>
        <dbReference type="Google" id="ProtNLM"/>
    </source>
</evidence>
<dbReference type="NCBIfam" id="NF005267">
    <property type="entry name" value="PRK06770.1-3"/>
    <property type="match status" value="1"/>
</dbReference>
<dbReference type="EMBL" id="MWPX01000032">
    <property type="protein sequence ID" value="OUM46919.1"/>
    <property type="molecule type" value="Genomic_DNA"/>
</dbReference>
<sequence>MKRRAKFSIITIGTMLFGVFVGSMVGTSLNPGSDNKQVAKGEEIDDVTNAEGIIIDSMHKMTHQKVMANEKNGFIAMSPDNIKKLRQLVNNNDMLTDKEKYSQILDHWEKGNFSQSIEEHNDMWERAGGITHGKAYRLATQEEEKSYLEEQSEKEQKKEDN</sequence>
<keyword evidence="2" id="KW-0472">Membrane</keyword>